<feature type="compositionally biased region" description="Pro residues" evidence="1">
    <location>
        <begin position="23"/>
        <end position="33"/>
    </location>
</feature>
<dbReference type="Gramene" id="LPERR04G16040.1">
    <property type="protein sequence ID" value="LPERR04G16040.1"/>
    <property type="gene ID" value="LPERR04G16040"/>
</dbReference>
<accession>A0A0D9W7J0</accession>
<evidence type="ECO:0000313" key="3">
    <source>
        <dbReference type="Proteomes" id="UP000032180"/>
    </source>
</evidence>
<sequence length="77" mass="8473">MTTAWPCTVGAPVDTRFAGSRDPNPPSPTPRGPPHSSVPLARIRCGRVRALGPHVNRLLKRWHSLHRAVSPSHWHCA</sequence>
<dbReference type="EnsemblPlants" id="LPERR04G16040.1">
    <property type="protein sequence ID" value="LPERR04G16040.1"/>
    <property type="gene ID" value="LPERR04G16040"/>
</dbReference>
<reference evidence="2 3" key="1">
    <citation type="submission" date="2012-08" db="EMBL/GenBank/DDBJ databases">
        <title>Oryza genome evolution.</title>
        <authorList>
            <person name="Wing R.A."/>
        </authorList>
    </citation>
    <scope>NUCLEOTIDE SEQUENCE</scope>
</reference>
<organism evidence="2 3">
    <name type="scientific">Leersia perrieri</name>
    <dbReference type="NCBI Taxonomy" id="77586"/>
    <lineage>
        <taxon>Eukaryota</taxon>
        <taxon>Viridiplantae</taxon>
        <taxon>Streptophyta</taxon>
        <taxon>Embryophyta</taxon>
        <taxon>Tracheophyta</taxon>
        <taxon>Spermatophyta</taxon>
        <taxon>Magnoliopsida</taxon>
        <taxon>Liliopsida</taxon>
        <taxon>Poales</taxon>
        <taxon>Poaceae</taxon>
        <taxon>BOP clade</taxon>
        <taxon>Oryzoideae</taxon>
        <taxon>Oryzeae</taxon>
        <taxon>Oryzinae</taxon>
        <taxon>Leersia</taxon>
    </lineage>
</organism>
<keyword evidence="3" id="KW-1185">Reference proteome</keyword>
<dbReference type="Proteomes" id="UP000032180">
    <property type="component" value="Chromosome 4"/>
</dbReference>
<reference evidence="3" key="2">
    <citation type="submission" date="2013-12" db="EMBL/GenBank/DDBJ databases">
        <authorList>
            <person name="Yu Y."/>
            <person name="Lee S."/>
            <person name="de Baynast K."/>
            <person name="Wissotski M."/>
            <person name="Liu L."/>
            <person name="Talag J."/>
            <person name="Goicoechea J."/>
            <person name="Angelova A."/>
            <person name="Jetty R."/>
            <person name="Kudrna D."/>
            <person name="Golser W."/>
            <person name="Rivera L."/>
            <person name="Zhang J."/>
            <person name="Wing R."/>
        </authorList>
    </citation>
    <scope>NUCLEOTIDE SEQUENCE</scope>
</reference>
<reference evidence="2" key="3">
    <citation type="submission" date="2015-04" db="UniProtKB">
        <authorList>
            <consortium name="EnsemblPlants"/>
        </authorList>
    </citation>
    <scope>IDENTIFICATION</scope>
</reference>
<proteinExistence type="predicted"/>
<evidence type="ECO:0000256" key="1">
    <source>
        <dbReference type="SAM" id="MobiDB-lite"/>
    </source>
</evidence>
<feature type="region of interest" description="Disordered" evidence="1">
    <location>
        <begin position="1"/>
        <end position="39"/>
    </location>
</feature>
<dbReference type="HOGENOM" id="CLU_2641675_0_0_1"/>
<protein>
    <submittedName>
        <fullName evidence="2">Uncharacterized protein</fullName>
    </submittedName>
</protein>
<evidence type="ECO:0000313" key="2">
    <source>
        <dbReference type="EnsemblPlants" id="LPERR04G16040.1"/>
    </source>
</evidence>
<name>A0A0D9W7J0_9ORYZ</name>
<dbReference type="AlphaFoldDB" id="A0A0D9W7J0"/>